<dbReference type="VEuPathDB" id="FungiDB:BO70DRAFT_391489"/>
<feature type="region of interest" description="Disordered" evidence="1">
    <location>
        <begin position="1"/>
        <end position="128"/>
    </location>
</feature>
<evidence type="ECO:0000256" key="2">
    <source>
        <dbReference type="SAM" id="Phobius"/>
    </source>
</evidence>
<dbReference type="RefSeq" id="XP_025403792.1">
    <property type="nucleotide sequence ID" value="XM_025546226.1"/>
</dbReference>
<dbReference type="AlphaFoldDB" id="A0A317X0H3"/>
<name>A0A317X0H3_9EURO</name>
<accession>A0A317X0H3</accession>
<keyword evidence="2" id="KW-0812">Transmembrane</keyword>
<proteinExistence type="predicted"/>
<feature type="region of interest" description="Disordered" evidence="1">
    <location>
        <begin position="146"/>
        <end position="165"/>
    </location>
</feature>
<feature type="compositionally biased region" description="Polar residues" evidence="1">
    <location>
        <begin position="108"/>
        <end position="128"/>
    </location>
</feature>
<sequence>MSQFQLFPSPTSDARTVKDSIPRGKQKPVLRTPPESIPLEPLRDKSSPTEAVIFKLIEDTHSLKTPPKAHASTSTPVSIPETIQERETSRSPMHHAMRQKRPERVGSPYSTKVSEASCPQSSSSVTTAPAVQMKSMFPRYDFDLPPNQQHYYPEPSSHREHPRPPDIMLSAPEIDRALGPKTVPASVMDFPTGVLDPLEPYSAREELESLWEAANGQRSRSLPGDFHLLIERIDSKTFSFGTPNIPFYTLSTSATNDITITRRNPSRPDSSVPVMNFKLEKRSRRQPPYDGLVAILFPRLAAILAIDQAMELSKELRLPPSEAAEAEGDALKRVAAQESCKLLWNQSKKVYEFQHPALCRQQPPALVGAAGVPLSPMRSKYSGVLHITVSSSSEGTRGSQPPTILVTTPLPANAVETGSMVATPRTSTLPLTDLDEPLASLDLATMIFSISTASIIATVPSLFAIDAVVSAVLAVAASDESTKIALEGLEFTAATPKSQSSSGNTSFHGPFVTTLAELEDAKEGSQLWARIKSVQSSSDSDSEKRWYQFWGKRNLKQPKQPKNRKIVVEEFDMAKYGRYRRGAREGQKLPWITRACLRILFLSLDVIVHVLTLIVKVIAWLMVGMTRCVTSERV</sequence>
<keyword evidence="4" id="KW-1185">Reference proteome</keyword>
<feature type="compositionally biased region" description="Basic residues" evidence="1">
    <location>
        <begin position="92"/>
        <end position="101"/>
    </location>
</feature>
<feature type="compositionally biased region" description="Polar residues" evidence="1">
    <location>
        <begin position="1"/>
        <end position="14"/>
    </location>
</feature>
<keyword evidence="2" id="KW-1133">Transmembrane helix</keyword>
<evidence type="ECO:0000313" key="3">
    <source>
        <dbReference type="EMBL" id="PWY92053.1"/>
    </source>
</evidence>
<gene>
    <name evidence="3" type="ORF">BO70DRAFT_391489</name>
</gene>
<comment type="caution">
    <text evidence="3">The sequence shown here is derived from an EMBL/GenBank/DDBJ whole genome shotgun (WGS) entry which is preliminary data.</text>
</comment>
<dbReference type="STRING" id="1448321.A0A317X0H3"/>
<dbReference type="OrthoDB" id="5383338at2759"/>
<organism evidence="3 4">
    <name type="scientific">Aspergillus heteromorphus CBS 117.55</name>
    <dbReference type="NCBI Taxonomy" id="1448321"/>
    <lineage>
        <taxon>Eukaryota</taxon>
        <taxon>Fungi</taxon>
        <taxon>Dikarya</taxon>
        <taxon>Ascomycota</taxon>
        <taxon>Pezizomycotina</taxon>
        <taxon>Eurotiomycetes</taxon>
        <taxon>Eurotiomycetidae</taxon>
        <taxon>Eurotiales</taxon>
        <taxon>Aspergillaceae</taxon>
        <taxon>Aspergillus</taxon>
        <taxon>Aspergillus subgen. Circumdati</taxon>
    </lineage>
</organism>
<protein>
    <submittedName>
        <fullName evidence="3">Proline-rich protein</fullName>
    </submittedName>
</protein>
<dbReference type="Proteomes" id="UP000247233">
    <property type="component" value="Unassembled WGS sequence"/>
</dbReference>
<evidence type="ECO:0000256" key="1">
    <source>
        <dbReference type="SAM" id="MobiDB-lite"/>
    </source>
</evidence>
<feature type="transmembrane region" description="Helical" evidence="2">
    <location>
        <begin position="599"/>
        <end position="623"/>
    </location>
</feature>
<dbReference type="EMBL" id="MSFL01000001">
    <property type="protein sequence ID" value="PWY92053.1"/>
    <property type="molecule type" value="Genomic_DNA"/>
</dbReference>
<reference evidence="3 4" key="1">
    <citation type="submission" date="2016-12" db="EMBL/GenBank/DDBJ databases">
        <title>The genomes of Aspergillus section Nigri reveals drivers in fungal speciation.</title>
        <authorList>
            <consortium name="DOE Joint Genome Institute"/>
            <person name="Vesth T.C."/>
            <person name="Nybo J."/>
            <person name="Theobald S."/>
            <person name="Brandl J."/>
            <person name="Frisvad J.C."/>
            <person name="Nielsen K.F."/>
            <person name="Lyhne E.K."/>
            <person name="Kogle M.E."/>
            <person name="Kuo A."/>
            <person name="Riley R."/>
            <person name="Clum A."/>
            <person name="Nolan M."/>
            <person name="Lipzen A."/>
            <person name="Salamov A."/>
            <person name="Henrissat B."/>
            <person name="Wiebenga A."/>
            <person name="De Vries R.P."/>
            <person name="Grigoriev I.V."/>
            <person name="Mortensen U.H."/>
            <person name="Andersen M.R."/>
            <person name="Baker S.E."/>
        </authorList>
    </citation>
    <scope>NUCLEOTIDE SEQUENCE [LARGE SCALE GENOMIC DNA]</scope>
    <source>
        <strain evidence="3 4">CBS 117.55</strain>
    </source>
</reference>
<dbReference type="GeneID" id="37068463"/>
<evidence type="ECO:0000313" key="4">
    <source>
        <dbReference type="Proteomes" id="UP000247233"/>
    </source>
</evidence>
<keyword evidence="2" id="KW-0472">Membrane</keyword>